<evidence type="ECO:0000256" key="3">
    <source>
        <dbReference type="PIRSR" id="PIRSR601461-2"/>
    </source>
</evidence>
<comment type="similarity">
    <text evidence="1">Belongs to the peptidase A1 family.</text>
</comment>
<dbReference type="OrthoDB" id="771136at2759"/>
<dbReference type="InterPro" id="IPR001461">
    <property type="entry name" value="Aspartic_peptidase_A1"/>
</dbReference>
<comment type="caution">
    <text evidence="5">The sequence shown here is derived from an EMBL/GenBank/DDBJ whole genome shotgun (WGS) entry which is preliminary data.</text>
</comment>
<dbReference type="PANTHER" id="PTHR47966:SF51">
    <property type="entry name" value="BETA-SITE APP-CLEAVING ENZYME, ISOFORM A-RELATED"/>
    <property type="match status" value="1"/>
</dbReference>
<evidence type="ECO:0000256" key="2">
    <source>
        <dbReference type="PIRSR" id="PIRSR601461-1"/>
    </source>
</evidence>
<dbReference type="PROSITE" id="PS51767">
    <property type="entry name" value="PEPTIDASE_A1"/>
    <property type="match status" value="1"/>
</dbReference>
<sequence>MAIGERSLKPHLRRPQDENVVGGEDDIDFWSVYTTEIQLGNPPLNFDAIIDTSWSPFFIPSASCTFNKHERGSCIIHPLYNSSMSSTYRADLSPCKMTYWGVEGVRTYGVVSNDSLYLSDLEIQNQTFEEVLRWQPGGLTDDDFFDTVLGLALNPSYDIWGNFTAPGPFQNMVAQGLIPESIFSLTLPRTDDTLGQLVLGTLPANVVRDELVEVPLNDTRLGEGSELWDFYTSNGWQISVESIEMSQAASDTGEMVTLLDDQKIAVITSSYPYIGLPREATAKANQLLGLAGRATWVDCNTRSKLPDLVFTFRPGINITLIARDYLLEVYDDIFERRKCVTTFLNLGTTGDDGIILLGTPFLTGLHSVFDADRRSISFGNRGD</sequence>
<dbReference type="PANTHER" id="PTHR47966">
    <property type="entry name" value="BETA-SITE APP-CLEAVING ENZYME, ISOFORM A-RELATED"/>
    <property type="match status" value="1"/>
</dbReference>
<organism evidence="5 6">
    <name type="scientific">Paraphoma chrysanthemicola</name>
    <dbReference type="NCBI Taxonomy" id="798071"/>
    <lineage>
        <taxon>Eukaryota</taxon>
        <taxon>Fungi</taxon>
        <taxon>Dikarya</taxon>
        <taxon>Ascomycota</taxon>
        <taxon>Pezizomycotina</taxon>
        <taxon>Dothideomycetes</taxon>
        <taxon>Pleosporomycetidae</taxon>
        <taxon>Pleosporales</taxon>
        <taxon>Pleosporineae</taxon>
        <taxon>Phaeosphaeriaceae</taxon>
        <taxon>Paraphoma</taxon>
    </lineage>
</organism>
<dbReference type="InterPro" id="IPR021109">
    <property type="entry name" value="Peptidase_aspartic_dom_sf"/>
</dbReference>
<feature type="disulfide bond" evidence="3">
    <location>
        <begin position="64"/>
        <end position="74"/>
    </location>
</feature>
<dbReference type="SUPFAM" id="SSF50630">
    <property type="entry name" value="Acid proteases"/>
    <property type="match status" value="1"/>
</dbReference>
<dbReference type="GO" id="GO:0004190">
    <property type="term" value="F:aspartic-type endopeptidase activity"/>
    <property type="evidence" value="ECO:0007669"/>
    <property type="project" value="InterPro"/>
</dbReference>
<proteinExistence type="inferred from homology"/>
<dbReference type="Proteomes" id="UP000813461">
    <property type="component" value="Unassembled WGS sequence"/>
</dbReference>
<dbReference type="EMBL" id="JAGMVJ010000015">
    <property type="protein sequence ID" value="KAH7080948.1"/>
    <property type="molecule type" value="Genomic_DNA"/>
</dbReference>
<reference evidence="5" key="1">
    <citation type="journal article" date="2021" name="Nat. Commun.">
        <title>Genetic determinants of endophytism in the Arabidopsis root mycobiome.</title>
        <authorList>
            <person name="Mesny F."/>
            <person name="Miyauchi S."/>
            <person name="Thiergart T."/>
            <person name="Pickel B."/>
            <person name="Atanasova L."/>
            <person name="Karlsson M."/>
            <person name="Huettel B."/>
            <person name="Barry K.W."/>
            <person name="Haridas S."/>
            <person name="Chen C."/>
            <person name="Bauer D."/>
            <person name="Andreopoulos W."/>
            <person name="Pangilinan J."/>
            <person name="LaButti K."/>
            <person name="Riley R."/>
            <person name="Lipzen A."/>
            <person name="Clum A."/>
            <person name="Drula E."/>
            <person name="Henrissat B."/>
            <person name="Kohler A."/>
            <person name="Grigoriev I.V."/>
            <person name="Martin F.M."/>
            <person name="Hacquard S."/>
        </authorList>
    </citation>
    <scope>NUCLEOTIDE SEQUENCE</scope>
    <source>
        <strain evidence="5">MPI-SDFR-AT-0120</strain>
    </source>
</reference>
<feature type="disulfide bond" evidence="3">
    <location>
        <begin position="299"/>
        <end position="339"/>
    </location>
</feature>
<dbReference type="GO" id="GO:0000324">
    <property type="term" value="C:fungal-type vacuole"/>
    <property type="evidence" value="ECO:0007669"/>
    <property type="project" value="TreeGrafter"/>
</dbReference>
<protein>
    <submittedName>
        <fullName evidence="5">Aspartic peptidase domain-containing protein</fullName>
    </submittedName>
</protein>
<keyword evidence="3" id="KW-1015">Disulfide bond</keyword>
<feature type="active site" evidence="2">
    <location>
        <position position="260"/>
    </location>
</feature>
<name>A0A8K0R074_9PLEO</name>
<gene>
    <name evidence="5" type="ORF">FB567DRAFT_116690</name>
</gene>
<dbReference type="AlphaFoldDB" id="A0A8K0R074"/>
<dbReference type="GO" id="GO:0006508">
    <property type="term" value="P:proteolysis"/>
    <property type="evidence" value="ECO:0007669"/>
    <property type="project" value="InterPro"/>
</dbReference>
<dbReference type="InterPro" id="IPR033121">
    <property type="entry name" value="PEPTIDASE_A1"/>
</dbReference>
<dbReference type="Gene3D" id="2.40.70.10">
    <property type="entry name" value="Acid Proteases"/>
    <property type="match status" value="2"/>
</dbReference>
<evidence type="ECO:0000313" key="6">
    <source>
        <dbReference type="Proteomes" id="UP000813461"/>
    </source>
</evidence>
<accession>A0A8K0R074</accession>
<dbReference type="Pfam" id="PF00026">
    <property type="entry name" value="Asp"/>
    <property type="match status" value="1"/>
</dbReference>
<evidence type="ECO:0000313" key="5">
    <source>
        <dbReference type="EMBL" id="KAH7080948.1"/>
    </source>
</evidence>
<feature type="domain" description="Peptidase A1" evidence="4">
    <location>
        <begin position="33"/>
        <end position="379"/>
    </location>
</feature>
<feature type="active site" evidence="2">
    <location>
        <position position="51"/>
    </location>
</feature>
<evidence type="ECO:0000259" key="4">
    <source>
        <dbReference type="PROSITE" id="PS51767"/>
    </source>
</evidence>
<evidence type="ECO:0000256" key="1">
    <source>
        <dbReference type="ARBA" id="ARBA00007447"/>
    </source>
</evidence>
<keyword evidence="6" id="KW-1185">Reference proteome</keyword>